<comment type="similarity">
    <text evidence="2">Belongs to the EMC6 family.</text>
</comment>
<organism evidence="9 10">
    <name type="scientific">Henningerozyma blattae (strain ATCC 34711 / CBS 6284 / DSM 70876 / NBRC 10599 / NRRL Y-10934 / UCD 77-7)</name>
    <name type="common">Yeast</name>
    <name type="synonym">Tetrapisispora blattae</name>
    <dbReference type="NCBI Taxonomy" id="1071380"/>
    <lineage>
        <taxon>Eukaryota</taxon>
        <taxon>Fungi</taxon>
        <taxon>Dikarya</taxon>
        <taxon>Ascomycota</taxon>
        <taxon>Saccharomycotina</taxon>
        <taxon>Saccharomycetes</taxon>
        <taxon>Saccharomycetales</taxon>
        <taxon>Saccharomycetaceae</taxon>
        <taxon>Henningerozyma</taxon>
    </lineage>
</organism>
<evidence type="ECO:0000313" key="9">
    <source>
        <dbReference type="EMBL" id="CCH62489.1"/>
    </source>
</evidence>
<dbReference type="FunCoup" id="I2H7Y7">
    <property type="interactions" value="35"/>
</dbReference>
<gene>
    <name evidence="9" type="primary">TBLA0H02030</name>
    <name evidence="9" type="ORF">TBLA_0H02030</name>
</gene>
<evidence type="ECO:0000256" key="2">
    <source>
        <dbReference type="ARBA" id="ARBA00009436"/>
    </source>
</evidence>
<keyword evidence="5" id="KW-0256">Endoplasmic reticulum</keyword>
<evidence type="ECO:0000256" key="3">
    <source>
        <dbReference type="ARBA" id="ARBA00020827"/>
    </source>
</evidence>
<dbReference type="STRING" id="1071380.I2H7Y7"/>
<feature type="transmembrane region" description="Helical" evidence="8">
    <location>
        <begin position="48"/>
        <end position="67"/>
    </location>
</feature>
<dbReference type="eggNOG" id="KOG4455">
    <property type="taxonomic scope" value="Eukaryota"/>
</dbReference>
<protein>
    <recommendedName>
        <fullName evidence="3">ER membrane protein complex subunit 6</fullName>
    </recommendedName>
</protein>
<dbReference type="Proteomes" id="UP000002866">
    <property type="component" value="Chromosome 8"/>
</dbReference>
<dbReference type="GO" id="GO:0034975">
    <property type="term" value="P:protein folding in endoplasmic reticulum"/>
    <property type="evidence" value="ECO:0007669"/>
    <property type="project" value="TreeGrafter"/>
</dbReference>
<dbReference type="KEGG" id="tbl:TBLA_0H02030"/>
<evidence type="ECO:0000256" key="8">
    <source>
        <dbReference type="SAM" id="Phobius"/>
    </source>
</evidence>
<proteinExistence type="inferred from homology"/>
<keyword evidence="7 8" id="KW-0472">Membrane</keyword>
<dbReference type="InterPro" id="IPR008504">
    <property type="entry name" value="Emc6"/>
</dbReference>
<keyword evidence="6 8" id="KW-1133">Transmembrane helix</keyword>
<evidence type="ECO:0000313" key="10">
    <source>
        <dbReference type="Proteomes" id="UP000002866"/>
    </source>
</evidence>
<dbReference type="OMA" id="YPGFLFY"/>
<name>I2H7Y7_HENB6</name>
<evidence type="ECO:0000256" key="1">
    <source>
        <dbReference type="ARBA" id="ARBA00004477"/>
    </source>
</evidence>
<dbReference type="GeneID" id="14497646"/>
<comment type="subcellular location">
    <subcellularLocation>
        <location evidence="1">Endoplasmic reticulum membrane</location>
        <topology evidence="1">Multi-pass membrane protein</topology>
    </subcellularLocation>
</comment>
<evidence type="ECO:0000256" key="7">
    <source>
        <dbReference type="ARBA" id="ARBA00023136"/>
    </source>
</evidence>
<dbReference type="GO" id="GO:0015914">
    <property type="term" value="P:phospholipid transport"/>
    <property type="evidence" value="ECO:0007669"/>
    <property type="project" value="EnsemblFungi"/>
</dbReference>
<dbReference type="GO" id="GO:0006644">
    <property type="term" value="P:phospholipid metabolic process"/>
    <property type="evidence" value="ECO:0007669"/>
    <property type="project" value="EnsemblFungi"/>
</dbReference>
<dbReference type="RefSeq" id="XP_004182008.1">
    <property type="nucleotide sequence ID" value="XM_004181960.1"/>
</dbReference>
<keyword evidence="10" id="KW-1185">Reference proteome</keyword>
<dbReference type="EMBL" id="HE806323">
    <property type="protein sequence ID" value="CCH62489.1"/>
    <property type="molecule type" value="Genomic_DNA"/>
</dbReference>
<sequence>MSEDMFSQVKSSTNIQINKQRLLYVQDITTLLFGLGSGILQLESLQGFAMFFIGFCFINLLYIGILCKFQPVKYYVNPLQEIFMDNFVRELTGYVMSWTFSYAIVG</sequence>
<dbReference type="InterPro" id="IPR029008">
    <property type="entry name" value="EMC6-like"/>
</dbReference>
<evidence type="ECO:0000256" key="6">
    <source>
        <dbReference type="ARBA" id="ARBA00022989"/>
    </source>
</evidence>
<feature type="transmembrane region" description="Helical" evidence="8">
    <location>
        <begin position="21"/>
        <end position="42"/>
    </location>
</feature>
<evidence type="ECO:0000256" key="4">
    <source>
        <dbReference type="ARBA" id="ARBA00022692"/>
    </source>
</evidence>
<accession>I2H7Y7</accession>
<dbReference type="HOGENOM" id="CLU_110781_4_1_1"/>
<dbReference type="Pfam" id="PF07019">
    <property type="entry name" value="EMC6"/>
    <property type="match status" value="1"/>
</dbReference>
<dbReference type="AlphaFoldDB" id="I2H7Y7"/>
<dbReference type="GO" id="GO:0000045">
    <property type="term" value="P:autophagosome assembly"/>
    <property type="evidence" value="ECO:0007669"/>
    <property type="project" value="TreeGrafter"/>
</dbReference>
<dbReference type="PANTHER" id="PTHR20994">
    <property type="entry name" value="ER MEMBRANE PROTEIN COMPLEX SUBUNIT 6"/>
    <property type="match status" value="1"/>
</dbReference>
<dbReference type="PANTHER" id="PTHR20994:SF0">
    <property type="entry name" value="ER MEMBRANE PROTEIN COMPLEX SUBUNIT 6"/>
    <property type="match status" value="1"/>
</dbReference>
<evidence type="ECO:0000256" key="5">
    <source>
        <dbReference type="ARBA" id="ARBA00022824"/>
    </source>
</evidence>
<keyword evidence="4 8" id="KW-0812">Transmembrane</keyword>
<dbReference type="InParanoid" id="I2H7Y7"/>
<dbReference type="GO" id="GO:0032977">
    <property type="term" value="F:membrane insertase activity"/>
    <property type="evidence" value="ECO:0007669"/>
    <property type="project" value="EnsemblFungi"/>
</dbReference>
<dbReference type="GO" id="GO:0045050">
    <property type="term" value="P:protein insertion into ER membrane by stop-transfer membrane-anchor sequence"/>
    <property type="evidence" value="ECO:0007669"/>
    <property type="project" value="EnsemblFungi"/>
</dbReference>
<dbReference type="OrthoDB" id="16510at2759"/>
<reference evidence="9 10" key="1">
    <citation type="journal article" date="2011" name="Proc. Natl. Acad. Sci. U.S.A.">
        <title>Evolutionary erosion of yeast sex chromosomes by mating-type switching accidents.</title>
        <authorList>
            <person name="Gordon J.L."/>
            <person name="Armisen D."/>
            <person name="Proux-Wera E."/>
            <person name="Oheigeartaigh S.S."/>
            <person name="Byrne K.P."/>
            <person name="Wolfe K.H."/>
        </authorList>
    </citation>
    <scope>NUCLEOTIDE SEQUENCE [LARGE SCALE GENOMIC DNA]</scope>
    <source>
        <strain evidence="10">ATCC 34711 / CBS 6284 / DSM 70876 / NBRC 10599 / NRRL Y-10934 / UCD 77-7</strain>
    </source>
</reference>
<dbReference type="GO" id="GO:0072546">
    <property type="term" value="C:EMC complex"/>
    <property type="evidence" value="ECO:0007669"/>
    <property type="project" value="EnsemblFungi"/>
</dbReference>